<keyword evidence="2" id="KW-1185">Reference proteome</keyword>
<dbReference type="Proteomes" id="UP000241107">
    <property type="component" value="Unassembled WGS sequence"/>
</dbReference>
<name>A0A2P7YQA5_9ASCO</name>
<protein>
    <submittedName>
        <fullName evidence="1">Uncharacterized protein</fullName>
    </submittedName>
</protein>
<comment type="caution">
    <text evidence="1">The sequence shown here is derived from an EMBL/GenBank/DDBJ whole genome shotgun (WGS) entry which is preliminary data.</text>
</comment>
<evidence type="ECO:0000313" key="1">
    <source>
        <dbReference type="EMBL" id="PSK38168.1"/>
    </source>
</evidence>
<dbReference type="GeneID" id="36566109"/>
<dbReference type="RefSeq" id="XP_024713493.1">
    <property type="nucleotide sequence ID" value="XM_024858087.1"/>
</dbReference>
<reference evidence="1 2" key="1">
    <citation type="submission" date="2018-03" db="EMBL/GenBank/DDBJ databases">
        <title>Candida pseudohaemulonii genome assembly and annotation.</title>
        <authorList>
            <person name="Munoz J.F."/>
            <person name="Gade L.G."/>
            <person name="Chow N.A."/>
            <person name="Litvintseva A.P."/>
            <person name="Loparev V.N."/>
            <person name="Cuomo C.A."/>
        </authorList>
    </citation>
    <scope>NUCLEOTIDE SEQUENCE [LARGE SCALE GENOMIC DNA]</scope>
    <source>
        <strain evidence="1 2">B12108</strain>
    </source>
</reference>
<dbReference type="VEuPathDB" id="FungiDB:C7M61_002720"/>
<evidence type="ECO:0000313" key="2">
    <source>
        <dbReference type="Proteomes" id="UP000241107"/>
    </source>
</evidence>
<organism evidence="1 2">
    <name type="scientific">Candidozyma pseudohaemuli</name>
    <dbReference type="NCBI Taxonomy" id="418784"/>
    <lineage>
        <taxon>Eukaryota</taxon>
        <taxon>Fungi</taxon>
        <taxon>Dikarya</taxon>
        <taxon>Ascomycota</taxon>
        <taxon>Saccharomycotina</taxon>
        <taxon>Pichiomycetes</taxon>
        <taxon>Metschnikowiaceae</taxon>
        <taxon>Candidozyma</taxon>
    </lineage>
</organism>
<dbReference type="OrthoDB" id="10357563at2759"/>
<dbReference type="AlphaFoldDB" id="A0A2P7YQA5"/>
<proteinExistence type="predicted"/>
<dbReference type="EMBL" id="PYFQ01000006">
    <property type="protein sequence ID" value="PSK38168.1"/>
    <property type="molecule type" value="Genomic_DNA"/>
</dbReference>
<sequence>MLYAPPPSLQCAPLTTITETEGITQDYIIQTYTEASSANPPGESKTDRESLKTVTNVESFKPIENTLNNLPSGTSTEVSKEALLESSSFDELEKETLQCLEEVEAAFQERHEKYEEALYLKAMGTMSCPI</sequence>
<accession>A0A2P7YQA5</accession>
<gene>
    <name evidence="1" type="ORF">C7M61_002720</name>
</gene>